<keyword evidence="2" id="KW-1185">Reference proteome</keyword>
<name>A0AAU9MPZ3_9ASTR</name>
<evidence type="ECO:0000313" key="2">
    <source>
        <dbReference type="Proteomes" id="UP001157418"/>
    </source>
</evidence>
<dbReference type="EMBL" id="CAKMRJ010002223">
    <property type="protein sequence ID" value="CAH1428637.1"/>
    <property type="molecule type" value="Genomic_DNA"/>
</dbReference>
<dbReference type="AlphaFoldDB" id="A0AAU9MPZ3"/>
<proteinExistence type="predicted"/>
<gene>
    <name evidence="1" type="ORF">LVIROSA_LOCUS15556</name>
</gene>
<dbReference type="SUPFAM" id="SSF55961">
    <property type="entry name" value="Bet v1-like"/>
    <property type="match status" value="1"/>
</dbReference>
<dbReference type="InterPro" id="IPR023393">
    <property type="entry name" value="START-like_dom_sf"/>
</dbReference>
<comment type="caution">
    <text evidence="1">The sequence shown here is derived from an EMBL/GenBank/DDBJ whole genome shotgun (WGS) entry which is preliminary data.</text>
</comment>
<reference evidence="1 2" key="1">
    <citation type="submission" date="2022-01" db="EMBL/GenBank/DDBJ databases">
        <authorList>
            <person name="Xiong W."/>
            <person name="Schranz E."/>
        </authorList>
    </citation>
    <scope>NUCLEOTIDE SEQUENCE [LARGE SCALE GENOMIC DNA]</scope>
</reference>
<dbReference type="Proteomes" id="UP001157418">
    <property type="component" value="Unassembled WGS sequence"/>
</dbReference>
<accession>A0AAU9MPZ3</accession>
<organism evidence="1 2">
    <name type="scientific">Lactuca virosa</name>
    <dbReference type="NCBI Taxonomy" id="75947"/>
    <lineage>
        <taxon>Eukaryota</taxon>
        <taxon>Viridiplantae</taxon>
        <taxon>Streptophyta</taxon>
        <taxon>Embryophyta</taxon>
        <taxon>Tracheophyta</taxon>
        <taxon>Spermatophyta</taxon>
        <taxon>Magnoliopsida</taxon>
        <taxon>eudicotyledons</taxon>
        <taxon>Gunneridae</taxon>
        <taxon>Pentapetalae</taxon>
        <taxon>asterids</taxon>
        <taxon>campanulids</taxon>
        <taxon>Asterales</taxon>
        <taxon>Asteraceae</taxon>
        <taxon>Cichorioideae</taxon>
        <taxon>Cichorieae</taxon>
        <taxon>Lactucinae</taxon>
        <taxon>Lactuca</taxon>
    </lineage>
</organism>
<dbReference type="Gene3D" id="3.30.530.20">
    <property type="match status" value="1"/>
</dbReference>
<protein>
    <submittedName>
        <fullName evidence="1">Uncharacterized protein</fullName>
    </submittedName>
</protein>
<sequence length="112" mass="13223">MVGTSNRLKMKEDIVQLKVCVPIRDLWKAMSSDLRHIVAKVLPDMVEEVEMLEGDGGLGSILLFKFFPHVPKLNFQRRRLWSMMNHYIRSLLKYWKEGIWIMGLQDIQMFLS</sequence>
<evidence type="ECO:0000313" key="1">
    <source>
        <dbReference type="EMBL" id="CAH1428637.1"/>
    </source>
</evidence>